<name>A0ABY6P527_9NOCA</name>
<dbReference type="RefSeq" id="WP_265384540.1">
    <property type="nucleotide sequence ID" value="NZ_CP110615.1"/>
</dbReference>
<dbReference type="InterPro" id="IPR012349">
    <property type="entry name" value="Split_barrel_FMN-bd"/>
</dbReference>
<evidence type="ECO:0000313" key="1">
    <source>
        <dbReference type="EMBL" id="UZJ26436.1"/>
    </source>
</evidence>
<keyword evidence="2" id="KW-1185">Reference proteome</keyword>
<organism evidence="1 2">
    <name type="scientific">Rhodococcus antarcticus</name>
    <dbReference type="NCBI Taxonomy" id="2987751"/>
    <lineage>
        <taxon>Bacteria</taxon>
        <taxon>Bacillati</taxon>
        <taxon>Actinomycetota</taxon>
        <taxon>Actinomycetes</taxon>
        <taxon>Mycobacteriales</taxon>
        <taxon>Nocardiaceae</taxon>
        <taxon>Rhodococcus</taxon>
    </lineage>
</organism>
<sequence length="149" mass="15598">MTTETVPGLEVLTRAECLRMLAGAPTGWLVFSTPLRPRMTLVNVALHGEDVLVRTGPGEAVLAAENGLVMTIGVSAMDEVNRTGWSVTVTGTARLLDPVVESADGAAPHPWAPGLKNQVLAVCAEDVTGRRVTARPLLGVGEACSGWWG</sequence>
<dbReference type="SUPFAM" id="SSF50475">
    <property type="entry name" value="FMN-binding split barrel"/>
    <property type="match status" value="1"/>
</dbReference>
<accession>A0ABY6P527</accession>
<gene>
    <name evidence="1" type="ORF">RHODO2019_08590</name>
</gene>
<dbReference type="Gene3D" id="2.30.110.10">
    <property type="entry name" value="Electron Transport, Fmn-binding Protein, Chain A"/>
    <property type="match status" value="1"/>
</dbReference>
<dbReference type="InterPro" id="IPR024747">
    <property type="entry name" value="Pyridox_Oxase-rel"/>
</dbReference>
<evidence type="ECO:0000313" key="2">
    <source>
        <dbReference type="Proteomes" id="UP001164965"/>
    </source>
</evidence>
<dbReference type="EMBL" id="CP110615">
    <property type="protein sequence ID" value="UZJ26436.1"/>
    <property type="molecule type" value="Genomic_DNA"/>
</dbReference>
<dbReference type="Pfam" id="PF12900">
    <property type="entry name" value="Pyridox_ox_2"/>
    <property type="match status" value="1"/>
</dbReference>
<protein>
    <submittedName>
        <fullName evidence="1">Pyridoxamine 5'-phosphate oxidase family protein</fullName>
    </submittedName>
</protein>
<proteinExistence type="predicted"/>
<dbReference type="Proteomes" id="UP001164965">
    <property type="component" value="Chromosome"/>
</dbReference>
<reference evidence="1" key="1">
    <citation type="submission" date="2022-10" db="EMBL/GenBank/DDBJ databases">
        <title>Rhodococcus sp.75.</title>
        <authorList>
            <person name="Sun M."/>
        </authorList>
    </citation>
    <scope>NUCLEOTIDE SEQUENCE</scope>
    <source>
        <strain evidence="1">75</strain>
    </source>
</reference>